<dbReference type="OrthoDB" id="3221808at2759"/>
<evidence type="ECO:0000256" key="1">
    <source>
        <dbReference type="SAM" id="Phobius"/>
    </source>
</evidence>
<protein>
    <recommendedName>
        <fullName evidence="2">DUF6535 domain-containing protein</fullName>
    </recommendedName>
</protein>
<keyword evidence="4" id="KW-1185">Reference proteome</keyword>
<organism evidence="3 4">
    <name type="scientific">Galerina marginata (strain CBS 339.88)</name>
    <dbReference type="NCBI Taxonomy" id="685588"/>
    <lineage>
        <taxon>Eukaryota</taxon>
        <taxon>Fungi</taxon>
        <taxon>Dikarya</taxon>
        <taxon>Basidiomycota</taxon>
        <taxon>Agaricomycotina</taxon>
        <taxon>Agaricomycetes</taxon>
        <taxon>Agaricomycetidae</taxon>
        <taxon>Agaricales</taxon>
        <taxon>Agaricineae</taxon>
        <taxon>Strophariaceae</taxon>
        <taxon>Galerina</taxon>
    </lineage>
</organism>
<evidence type="ECO:0000259" key="2">
    <source>
        <dbReference type="Pfam" id="PF20153"/>
    </source>
</evidence>
<feature type="non-terminal residue" evidence="3">
    <location>
        <position position="1"/>
    </location>
</feature>
<dbReference type="Pfam" id="PF20153">
    <property type="entry name" value="DUF6535"/>
    <property type="match status" value="1"/>
</dbReference>
<reference evidence="4" key="1">
    <citation type="journal article" date="2014" name="Proc. Natl. Acad. Sci. U.S.A.">
        <title>Extensive sampling of basidiomycete genomes demonstrates inadequacy of the white-rot/brown-rot paradigm for wood decay fungi.</title>
        <authorList>
            <person name="Riley R."/>
            <person name="Salamov A.A."/>
            <person name="Brown D.W."/>
            <person name="Nagy L.G."/>
            <person name="Floudas D."/>
            <person name="Held B.W."/>
            <person name="Levasseur A."/>
            <person name="Lombard V."/>
            <person name="Morin E."/>
            <person name="Otillar R."/>
            <person name="Lindquist E.A."/>
            <person name="Sun H."/>
            <person name="LaButti K.M."/>
            <person name="Schmutz J."/>
            <person name="Jabbour D."/>
            <person name="Luo H."/>
            <person name="Baker S.E."/>
            <person name="Pisabarro A.G."/>
            <person name="Walton J.D."/>
            <person name="Blanchette R.A."/>
            <person name="Henrissat B."/>
            <person name="Martin F."/>
            <person name="Cullen D."/>
            <person name="Hibbett D.S."/>
            <person name="Grigoriev I.V."/>
        </authorList>
    </citation>
    <scope>NUCLEOTIDE SEQUENCE [LARGE SCALE GENOMIC DNA]</scope>
    <source>
        <strain evidence="4">CBS 339.88</strain>
    </source>
</reference>
<evidence type="ECO:0000313" key="4">
    <source>
        <dbReference type="Proteomes" id="UP000027222"/>
    </source>
</evidence>
<dbReference type="InterPro" id="IPR045338">
    <property type="entry name" value="DUF6535"/>
</dbReference>
<keyword evidence="1" id="KW-0812">Transmembrane</keyword>
<dbReference type="EMBL" id="KL142375">
    <property type="protein sequence ID" value="KDR78341.1"/>
    <property type="molecule type" value="Genomic_DNA"/>
</dbReference>
<dbReference type="Proteomes" id="UP000027222">
    <property type="component" value="Unassembled WGS sequence"/>
</dbReference>
<evidence type="ECO:0000313" key="3">
    <source>
        <dbReference type="EMBL" id="KDR78341.1"/>
    </source>
</evidence>
<accession>A0A067T5D5</accession>
<dbReference type="HOGENOM" id="CLU_505856_0_0_1"/>
<keyword evidence="1" id="KW-0472">Membrane</keyword>
<name>A0A067T5D5_GALM3</name>
<dbReference type="STRING" id="685588.A0A067T5D5"/>
<feature type="domain" description="DUF6535" evidence="2">
    <location>
        <begin position="28"/>
        <end position="196"/>
    </location>
</feature>
<keyword evidence="1" id="KW-1133">Transmembrane helix</keyword>
<sequence length="539" mass="62163">VQEEAELRKWELNDPFLYAPPKPEGDPWTITLEPLLEEDKLRCDAWRDEAGLFSAVVTAFIVESYKNLKPDPNDAIIGLLSHIATRLDNATSILPSASQLNNEFSPTASSIRINTFWFVSLVLSLTTVLVGIVSLQWLREHQFYPNYLSPKQTFALFNMRSEGLRNWHVQKVFTLLPLLLQSALVLFLGGMIDFLLSFGDIVVIPVGAVIGSTIFFLIATTMLPAIQGFLFYLPIPYYGKEHPVQCPYKSPQSHAFLLVCSSLRSATRYITQIVMFYADSWFIRVKNHRVKDPINAHILQAWEKKTWTEFDITWLSIRDACIRRAYSRATEMDNLGWQDPEHHTPLFDIIQGLLASTQTQKYESQHPEYAFAPEYYCLVEISQSMSAVWENFGTFPEGFQLQNAYLQDLLSRGSEEHVCLSDFFRFSAFNERSSWEDLVQVTSPFAQRTIAAFHHEALFMFLRNIDQLHSMENLIQLSMHKLELKLRLMGHFYQETYELLPLALGSQPPVFLNVNADSEFSRREMNKREGMSDILFKHK</sequence>
<dbReference type="AlphaFoldDB" id="A0A067T5D5"/>
<feature type="transmembrane region" description="Helical" evidence="1">
    <location>
        <begin position="116"/>
        <end position="138"/>
    </location>
</feature>
<proteinExistence type="predicted"/>
<feature type="transmembrane region" description="Helical" evidence="1">
    <location>
        <begin position="172"/>
        <end position="196"/>
    </location>
</feature>
<feature type="transmembrane region" description="Helical" evidence="1">
    <location>
        <begin position="202"/>
        <end position="233"/>
    </location>
</feature>
<gene>
    <name evidence="3" type="ORF">GALMADRAFT_1367350</name>
</gene>